<evidence type="ECO:0000313" key="1">
    <source>
        <dbReference type="EMBL" id="CAE0345196.1"/>
    </source>
</evidence>
<proteinExistence type="predicted"/>
<name>A0A7S3N3W7_9SPIT</name>
<organism evidence="1">
    <name type="scientific">Euplotes harpa</name>
    <dbReference type="NCBI Taxonomy" id="151035"/>
    <lineage>
        <taxon>Eukaryota</taxon>
        <taxon>Sar</taxon>
        <taxon>Alveolata</taxon>
        <taxon>Ciliophora</taxon>
        <taxon>Intramacronucleata</taxon>
        <taxon>Spirotrichea</taxon>
        <taxon>Hypotrichia</taxon>
        <taxon>Euplotida</taxon>
        <taxon>Euplotidae</taxon>
        <taxon>Euplotes</taxon>
    </lineage>
</organism>
<dbReference type="AlphaFoldDB" id="A0A7S3N3W7"/>
<gene>
    <name evidence="1" type="ORF">EHAR0213_LOCUS4105</name>
</gene>
<sequence length="141" mass="15819">MKGVCIKTNGIKSKVRTPSNLKNECVVKVDSLKLLGLDQTASKQVLSPEEKDIKARLEKLGVHYCSDEAFYAAHKISRVDFINKVSELPEEQQQAEVLKLFDDRSTKGRKIDLSRIEKNIKKALEKTSGKATKTVYGLNNL</sequence>
<dbReference type="EMBL" id="HBII01009620">
    <property type="protein sequence ID" value="CAE0345196.1"/>
    <property type="molecule type" value="Transcribed_RNA"/>
</dbReference>
<reference evidence="1" key="1">
    <citation type="submission" date="2021-01" db="EMBL/GenBank/DDBJ databases">
        <authorList>
            <person name="Corre E."/>
            <person name="Pelletier E."/>
            <person name="Niang G."/>
            <person name="Scheremetjew M."/>
            <person name="Finn R."/>
            <person name="Kale V."/>
            <person name="Holt S."/>
            <person name="Cochrane G."/>
            <person name="Meng A."/>
            <person name="Brown T."/>
            <person name="Cohen L."/>
        </authorList>
    </citation>
    <scope>NUCLEOTIDE SEQUENCE</scope>
    <source>
        <strain evidence="1">FSP1.4</strain>
    </source>
</reference>
<protein>
    <submittedName>
        <fullName evidence="1">Uncharacterized protein</fullName>
    </submittedName>
</protein>
<accession>A0A7S3N3W7</accession>